<evidence type="ECO:0000256" key="3">
    <source>
        <dbReference type="ARBA" id="ARBA00013014"/>
    </source>
</evidence>
<evidence type="ECO:0000259" key="12">
    <source>
        <dbReference type="Pfam" id="PF08546"/>
    </source>
</evidence>
<keyword evidence="5 10" id="KW-0566">Pantothenate biosynthesis</keyword>
<dbReference type="GO" id="GO:0008677">
    <property type="term" value="F:2-dehydropantoate 2-reductase activity"/>
    <property type="evidence" value="ECO:0007669"/>
    <property type="project" value="UniProtKB-EC"/>
</dbReference>
<name>A0A094L9R4_9GAMM</name>
<dbReference type="InterPro" id="IPR013332">
    <property type="entry name" value="KPR_N"/>
</dbReference>
<comment type="function">
    <text evidence="10">Catalyzes the NADPH-dependent reduction of ketopantoate into pantoic acid.</text>
</comment>
<evidence type="ECO:0000313" key="14">
    <source>
        <dbReference type="Proteomes" id="UP000054363"/>
    </source>
</evidence>
<dbReference type="RefSeq" id="WP_034773930.1">
    <property type="nucleotide sequence ID" value="NZ_JPER01000001.1"/>
</dbReference>
<dbReference type="Gene3D" id="1.10.1040.10">
    <property type="entry name" value="N-(1-d-carboxylethyl)-l-norvaline Dehydrogenase, domain 2"/>
    <property type="match status" value="1"/>
</dbReference>
<reference evidence="13 14" key="1">
    <citation type="submission" date="2014-06" db="EMBL/GenBank/DDBJ databases">
        <title>The draft genome sequence of Idiomarina salinarum ISL-52.</title>
        <authorList>
            <person name="Du J."/>
            <person name="Shao Z."/>
        </authorList>
    </citation>
    <scope>NUCLEOTIDE SEQUENCE [LARGE SCALE GENOMIC DNA]</scope>
    <source>
        <strain evidence="13 14">ISL-52</strain>
    </source>
</reference>
<evidence type="ECO:0000256" key="4">
    <source>
        <dbReference type="ARBA" id="ARBA00019465"/>
    </source>
</evidence>
<dbReference type="UniPathway" id="UPA00028">
    <property type="reaction ID" value="UER00004"/>
</dbReference>
<organism evidence="13 14">
    <name type="scientific">Pseudidiomarina salinarum</name>
    <dbReference type="NCBI Taxonomy" id="435908"/>
    <lineage>
        <taxon>Bacteria</taxon>
        <taxon>Pseudomonadati</taxon>
        <taxon>Pseudomonadota</taxon>
        <taxon>Gammaproteobacteria</taxon>
        <taxon>Alteromonadales</taxon>
        <taxon>Idiomarinaceae</taxon>
        <taxon>Pseudidiomarina</taxon>
    </lineage>
</organism>
<sequence length="304" mass="32932">MTPWLVVGSGALGSLMAVGLQRTGQQVQLKARADSAAAPQLQIHANQHNYEFPVYTSWPAQPVRVFAAIKAYQVAPLLNELRARPLAPGSELILSYNGMLDDEASLIPSAALHWVTTHGAFRQVGDNGQELVHAGQGESWLGWANPAVSGAAGLPADLLRTLATALPPLVAEPDMVLRRWHKLAVNCLINPLTVIHQCRNGELLNLPLTDLMQQLAAEISQLAAQRGVVLPAAGIVAQARQVAQKTAANWSSMLSDVRNQRPTEIDYLNGFIARGCQQAGYAAPANEQLWQQVKKLTKDFSRLR</sequence>
<evidence type="ECO:0000256" key="9">
    <source>
        <dbReference type="ARBA" id="ARBA00048793"/>
    </source>
</evidence>
<proteinExistence type="inferred from homology"/>
<evidence type="ECO:0000256" key="5">
    <source>
        <dbReference type="ARBA" id="ARBA00022655"/>
    </source>
</evidence>
<accession>A0A094L9R4</accession>
<evidence type="ECO:0000256" key="8">
    <source>
        <dbReference type="ARBA" id="ARBA00032024"/>
    </source>
</evidence>
<dbReference type="NCBIfam" id="TIGR00745">
    <property type="entry name" value="apbA_panE"/>
    <property type="match status" value="1"/>
</dbReference>
<comment type="similarity">
    <text evidence="2 10">Belongs to the ketopantoate reductase family.</text>
</comment>
<gene>
    <name evidence="13" type="ORF">IDSA_02470</name>
</gene>
<dbReference type="InterPro" id="IPR003710">
    <property type="entry name" value="ApbA"/>
</dbReference>
<evidence type="ECO:0000256" key="1">
    <source>
        <dbReference type="ARBA" id="ARBA00004994"/>
    </source>
</evidence>
<dbReference type="GO" id="GO:0050661">
    <property type="term" value="F:NADP binding"/>
    <property type="evidence" value="ECO:0007669"/>
    <property type="project" value="TreeGrafter"/>
</dbReference>
<evidence type="ECO:0000256" key="2">
    <source>
        <dbReference type="ARBA" id="ARBA00007870"/>
    </source>
</evidence>
<dbReference type="GO" id="GO:0015940">
    <property type="term" value="P:pantothenate biosynthetic process"/>
    <property type="evidence" value="ECO:0007669"/>
    <property type="project" value="UniProtKB-UniPathway"/>
</dbReference>
<dbReference type="SUPFAM" id="SSF48179">
    <property type="entry name" value="6-phosphogluconate dehydrogenase C-terminal domain-like"/>
    <property type="match status" value="1"/>
</dbReference>
<dbReference type="AlphaFoldDB" id="A0A094L9R4"/>
<dbReference type="OrthoDB" id="6530772at2"/>
<dbReference type="EC" id="1.1.1.169" evidence="3 10"/>
<dbReference type="Pfam" id="PF02558">
    <property type="entry name" value="ApbA"/>
    <property type="match status" value="1"/>
</dbReference>
<dbReference type="PANTHER" id="PTHR43765:SF2">
    <property type="entry name" value="2-DEHYDROPANTOATE 2-REDUCTASE"/>
    <property type="match status" value="1"/>
</dbReference>
<dbReference type="Gene3D" id="3.40.50.720">
    <property type="entry name" value="NAD(P)-binding Rossmann-like Domain"/>
    <property type="match status" value="1"/>
</dbReference>
<dbReference type="GO" id="GO:0005737">
    <property type="term" value="C:cytoplasm"/>
    <property type="evidence" value="ECO:0007669"/>
    <property type="project" value="TreeGrafter"/>
</dbReference>
<dbReference type="InterPro" id="IPR050838">
    <property type="entry name" value="Ketopantoate_reductase"/>
</dbReference>
<comment type="caution">
    <text evidence="13">The sequence shown here is derived from an EMBL/GenBank/DDBJ whole genome shotgun (WGS) entry which is preliminary data.</text>
</comment>
<comment type="pathway">
    <text evidence="1 10">Cofactor biosynthesis; (R)-pantothenate biosynthesis; (R)-pantoate from 3-methyl-2-oxobutanoate: step 2/2.</text>
</comment>
<keyword evidence="6 10" id="KW-0521">NADP</keyword>
<dbReference type="InterPro" id="IPR036291">
    <property type="entry name" value="NAD(P)-bd_dom_sf"/>
</dbReference>
<dbReference type="eggNOG" id="COG1893">
    <property type="taxonomic scope" value="Bacteria"/>
</dbReference>
<dbReference type="EMBL" id="JPER01000001">
    <property type="protein sequence ID" value="KFZ31588.1"/>
    <property type="molecule type" value="Genomic_DNA"/>
</dbReference>
<dbReference type="STRING" id="435908.IDSA_02470"/>
<comment type="catalytic activity">
    <reaction evidence="9 10">
        <text>(R)-pantoate + NADP(+) = 2-dehydropantoate + NADPH + H(+)</text>
        <dbReference type="Rhea" id="RHEA:16233"/>
        <dbReference type="ChEBI" id="CHEBI:11561"/>
        <dbReference type="ChEBI" id="CHEBI:15378"/>
        <dbReference type="ChEBI" id="CHEBI:15980"/>
        <dbReference type="ChEBI" id="CHEBI:57783"/>
        <dbReference type="ChEBI" id="CHEBI:58349"/>
        <dbReference type="EC" id="1.1.1.169"/>
    </reaction>
</comment>
<dbReference type="PANTHER" id="PTHR43765">
    <property type="entry name" value="2-DEHYDROPANTOATE 2-REDUCTASE-RELATED"/>
    <property type="match status" value="1"/>
</dbReference>
<dbReference type="InterPro" id="IPR013752">
    <property type="entry name" value="KPA_reductase"/>
</dbReference>
<protein>
    <recommendedName>
        <fullName evidence="4 10">2-dehydropantoate 2-reductase</fullName>
        <ecNumber evidence="3 10">1.1.1.169</ecNumber>
    </recommendedName>
    <alternativeName>
        <fullName evidence="8 10">Ketopantoate reductase</fullName>
    </alternativeName>
</protein>
<keyword evidence="7 10" id="KW-0560">Oxidoreductase</keyword>
<evidence type="ECO:0000259" key="11">
    <source>
        <dbReference type="Pfam" id="PF02558"/>
    </source>
</evidence>
<dbReference type="SUPFAM" id="SSF51735">
    <property type="entry name" value="NAD(P)-binding Rossmann-fold domains"/>
    <property type="match status" value="1"/>
</dbReference>
<dbReference type="InterPro" id="IPR013328">
    <property type="entry name" value="6PGD_dom2"/>
</dbReference>
<feature type="domain" description="Ketopantoate reductase N-terminal" evidence="11">
    <location>
        <begin position="4"/>
        <end position="142"/>
    </location>
</feature>
<dbReference type="Proteomes" id="UP000054363">
    <property type="component" value="Unassembled WGS sequence"/>
</dbReference>
<evidence type="ECO:0000313" key="13">
    <source>
        <dbReference type="EMBL" id="KFZ31588.1"/>
    </source>
</evidence>
<evidence type="ECO:0000256" key="7">
    <source>
        <dbReference type="ARBA" id="ARBA00023002"/>
    </source>
</evidence>
<evidence type="ECO:0000256" key="6">
    <source>
        <dbReference type="ARBA" id="ARBA00022857"/>
    </source>
</evidence>
<dbReference type="Pfam" id="PF08546">
    <property type="entry name" value="ApbA_C"/>
    <property type="match status" value="1"/>
</dbReference>
<keyword evidence="14" id="KW-1185">Reference proteome</keyword>
<evidence type="ECO:0000256" key="10">
    <source>
        <dbReference type="RuleBase" id="RU362068"/>
    </source>
</evidence>
<feature type="domain" description="Ketopantoate reductase C-terminal" evidence="12">
    <location>
        <begin position="175"/>
        <end position="295"/>
    </location>
</feature>
<dbReference type="InterPro" id="IPR008927">
    <property type="entry name" value="6-PGluconate_DH-like_C_sf"/>
</dbReference>